<evidence type="ECO:0000313" key="2">
    <source>
        <dbReference type="Proteomes" id="UP000186817"/>
    </source>
</evidence>
<dbReference type="AlphaFoldDB" id="A0A1Q9BXB9"/>
<feature type="non-terminal residue" evidence="1">
    <location>
        <position position="74"/>
    </location>
</feature>
<protein>
    <submittedName>
        <fullName evidence="1">Uncharacterized protein</fullName>
    </submittedName>
</protein>
<dbReference type="Proteomes" id="UP000186817">
    <property type="component" value="Unassembled WGS sequence"/>
</dbReference>
<sequence>MFTPAPARRNSNLKPAFEALHRLVCFAKDGAEAKDRAFAEEMVAAGADSIFRCRLHRGRKEEHIQCLSGFAAFQ</sequence>
<organism evidence="1 2">
    <name type="scientific">Symbiodinium microadriaticum</name>
    <name type="common">Dinoflagellate</name>
    <name type="synonym">Zooxanthella microadriatica</name>
    <dbReference type="NCBI Taxonomy" id="2951"/>
    <lineage>
        <taxon>Eukaryota</taxon>
        <taxon>Sar</taxon>
        <taxon>Alveolata</taxon>
        <taxon>Dinophyceae</taxon>
        <taxon>Suessiales</taxon>
        <taxon>Symbiodiniaceae</taxon>
        <taxon>Symbiodinium</taxon>
    </lineage>
</organism>
<dbReference type="EMBL" id="LSRX01002571">
    <property type="protein sequence ID" value="OLP75337.1"/>
    <property type="molecule type" value="Genomic_DNA"/>
</dbReference>
<reference evidence="1 2" key="1">
    <citation type="submission" date="2016-02" db="EMBL/GenBank/DDBJ databases">
        <title>Genome analysis of coral dinoflagellate symbionts highlights evolutionary adaptations to a symbiotic lifestyle.</title>
        <authorList>
            <person name="Aranda M."/>
            <person name="Li Y."/>
            <person name="Liew Y.J."/>
            <person name="Baumgarten S."/>
            <person name="Simakov O."/>
            <person name="Wilson M."/>
            <person name="Piel J."/>
            <person name="Ashoor H."/>
            <person name="Bougouffa S."/>
            <person name="Bajic V.B."/>
            <person name="Ryu T."/>
            <person name="Ravasi T."/>
            <person name="Bayer T."/>
            <person name="Micklem G."/>
            <person name="Kim H."/>
            <person name="Bhak J."/>
            <person name="Lajeunesse T.C."/>
            <person name="Voolstra C.R."/>
        </authorList>
    </citation>
    <scope>NUCLEOTIDE SEQUENCE [LARGE SCALE GENOMIC DNA]</scope>
    <source>
        <strain evidence="1 2">CCMP2467</strain>
    </source>
</reference>
<gene>
    <name evidence="1" type="ORF">AK812_SmicGene44886</name>
</gene>
<accession>A0A1Q9BXB9</accession>
<proteinExistence type="predicted"/>
<name>A0A1Q9BXB9_SYMMI</name>
<evidence type="ECO:0000313" key="1">
    <source>
        <dbReference type="EMBL" id="OLP75337.1"/>
    </source>
</evidence>
<keyword evidence="2" id="KW-1185">Reference proteome</keyword>
<comment type="caution">
    <text evidence="1">The sequence shown here is derived from an EMBL/GenBank/DDBJ whole genome shotgun (WGS) entry which is preliminary data.</text>
</comment>